<dbReference type="InParanoid" id="A0A340XVU3"/>
<feature type="compositionally biased region" description="Basic and acidic residues" evidence="1">
    <location>
        <begin position="238"/>
        <end position="247"/>
    </location>
</feature>
<sequence length="247" mass="24790">MGSHAVSAQKAPAPPTARRTRAPTSPQLTTPAPALDHKRRWVRPGRTGPSGAGSQAARRPTKARICEDRSAPGSPRLVSFGRAASPLFACVPVPGLPHCLPTREAKAPGNGEGASSQCASPQPVPARRCLCCGAARAGARPPVSVLRRSPGESRPGRRLLLALPGSRPLPGRAGAGAGDAAAAHLPARSARGCTEAATASEGSGEGGRRRGGSRGSPSAADRAPPAAGEGAGRVSAGRHWEEGNGLG</sequence>
<evidence type="ECO:0000256" key="1">
    <source>
        <dbReference type="SAM" id="MobiDB-lite"/>
    </source>
</evidence>
<feature type="region of interest" description="Disordered" evidence="1">
    <location>
        <begin position="1"/>
        <end position="77"/>
    </location>
</feature>
<dbReference type="Proteomes" id="UP000265300">
    <property type="component" value="Unplaced"/>
</dbReference>
<dbReference type="AlphaFoldDB" id="A0A340XVU3"/>
<proteinExistence type="predicted"/>
<reference evidence="3" key="1">
    <citation type="submission" date="2025-08" db="UniProtKB">
        <authorList>
            <consortium name="RefSeq"/>
        </authorList>
    </citation>
    <scope>IDENTIFICATION</scope>
</reference>
<feature type="region of interest" description="Disordered" evidence="1">
    <location>
        <begin position="141"/>
        <end position="247"/>
    </location>
</feature>
<name>A0A340XVU3_LIPVE</name>
<accession>A0A340XVU3</accession>
<gene>
    <name evidence="3" type="primary">LOC103083358</name>
</gene>
<evidence type="ECO:0000313" key="2">
    <source>
        <dbReference type="Proteomes" id="UP000265300"/>
    </source>
</evidence>
<evidence type="ECO:0000313" key="3">
    <source>
        <dbReference type="RefSeq" id="XP_007465486.1"/>
    </source>
</evidence>
<dbReference type="KEGG" id="lve:103083358"/>
<dbReference type="GeneID" id="103083358"/>
<feature type="compositionally biased region" description="Low complexity" evidence="1">
    <location>
        <begin position="158"/>
        <end position="202"/>
    </location>
</feature>
<keyword evidence="2" id="KW-1185">Reference proteome</keyword>
<feature type="compositionally biased region" description="Low complexity" evidence="1">
    <location>
        <begin position="215"/>
        <end position="228"/>
    </location>
</feature>
<dbReference type="RefSeq" id="XP_007465486.1">
    <property type="nucleotide sequence ID" value="XM_007465424.1"/>
</dbReference>
<protein>
    <submittedName>
        <fullName evidence="3">Homeobox protein engrailed-1-like</fullName>
    </submittedName>
</protein>
<organism evidence="2 3">
    <name type="scientific">Lipotes vexillifer</name>
    <name type="common">Yangtze river dolphin</name>
    <dbReference type="NCBI Taxonomy" id="118797"/>
    <lineage>
        <taxon>Eukaryota</taxon>
        <taxon>Metazoa</taxon>
        <taxon>Chordata</taxon>
        <taxon>Craniata</taxon>
        <taxon>Vertebrata</taxon>
        <taxon>Euteleostomi</taxon>
        <taxon>Mammalia</taxon>
        <taxon>Eutheria</taxon>
        <taxon>Laurasiatheria</taxon>
        <taxon>Artiodactyla</taxon>
        <taxon>Whippomorpha</taxon>
        <taxon>Cetacea</taxon>
        <taxon>Odontoceti</taxon>
        <taxon>Lipotidae</taxon>
        <taxon>Lipotes</taxon>
    </lineage>
</organism>